<dbReference type="RefSeq" id="WP_198829456.1">
    <property type="nucleotide sequence ID" value="NZ_CP066308.1"/>
</dbReference>
<dbReference type="KEGG" id="bcop:JD108_08790"/>
<evidence type="ECO:0000256" key="1">
    <source>
        <dbReference type="SAM" id="Phobius"/>
    </source>
</evidence>
<accession>A0A7T5JQA9</accession>
<keyword evidence="1" id="KW-1133">Transmembrane helix</keyword>
<evidence type="ECO:0000313" key="5">
    <source>
        <dbReference type="Proteomes" id="UP000677234"/>
    </source>
</evidence>
<keyword evidence="5" id="KW-1185">Reference proteome</keyword>
<evidence type="ECO:0000313" key="3">
    <source>
        <dbReference type="EMBL" id="QUO42972.1"/>
    </source>
</evidence>
<dbReference type="AlphaFoldDB" id="A0A7T5JQA9"/>
<dbReference type="EMBL" id="CP073708">
    <property type="protein sequence ID" value="QUO42972.1"/>
    <property type="molecule type" value="Genomic_DNA"/>
</dbReference>
<protein>
    <submittedName>
        <fullName evidence="2">Uncharacterized protein</fullName>
    </submittedName>
</protein>
<dbReference type="SUPFAM" id="SSF49785">
    <property type="entry name" value="Galactose-binding domain-like"/>
    <property type="match status" value="1"/>
</dbReference>
<proteinExistence type="predicted"/>
<evidence type="ECO:0000313" key="2">
    <source>
        <dbReference type="EMBL" id="QQE75946.1"/>
    </source>
</evidence>
<evidence type="ECO:0000313" key="4">
    <source>
        <dbReference type="Proteomes" id="UP000595847"/>
    </source>
</evidence>
<dbReference type="Proteomes" id="UP000595847">
    <property type="component" value="Chromosome"/>
</dbReference>
<feature type="transmembrane region" description="Helical" evidence="1">
    <location>
        <begin position="178"/>
        <end position="199"/>
    </location>
</feature>
<dbReference type="Gene3D" id="2.60.120.260">
    <property type="entry name" value="Galactose-binding domain-like"/>
    <property type="match status" value="1"/>
</dbReference>
<sequence>MMDLAGWEEEQHTRIKLDGTWEFYWNRLLTPEDFRRTAQDQSRLPAPAYMAVPSTWNGKVIDNQPLSAYDYATYRMVLKNLPADGVYAIKKTNIRFSSTVYANGQKLFADGTPAEAAANYRAGNLPQIGFFSAEQGDVEIIVQVANYDYINAGIPVSPYFGGQAAMMDFQQKTMTQEFSTFAILSALSLIFIICFLTAAYYQRKDFTLLIFAAVCAIIAVYNGLIGERPCICTSLGHLLRCCTK</sequence>
<keyword evidence="1" id="KW-0472">Membrane</keyword>
<dbReference type="InterPro" id="IPR008979">
    <property type="entry name" value="Galactose-bd-like_sf"/>
</dbReference>
<dbReference type="EMBL" id="CP066308">
    <property type="protein sequence ID" value="QQE75946.1"/>
    <property type="molecule type" value="Genomic_DNA"/>
</dbReference>
<reference evidence="3" key="2">
    <citation type="submission" date="2021-04" db="EMBL/GenBank/DDBJ databases">
        <title>Brevibacillus composti FJAT-54423, complete genome.</title>
        <authorList>
            <person name="Tang R."/>
        </authorList>
    </citation>
    <scope>NUCLEOTIDE SEQUENCE</scope>
    <source>
        <strain evidence="3">FJAT-54424</strain>
    </source>
</reference>
<gene>
    <name evidence="2" type="ORF">JD108_08790</name>
    <name evidence="3" type="ORF">KDJ56_08470</name>
</gene>
<name>A0A7T5JQA9_9BACL</name>
<dbReference type="Proteomes" id="UP000677234">
    <property type="component" value="Chromosome"/>
</dbReference>
<feature type="transmembrane region" description="Helical" evidence="1">
    <location>
        <begin position="206"/>
        <end position="224"/>
    </location>
</feature>
<keyword evidence="1" id="KW-0812">Transmembrane</keyword>
<reference evidence="2 4" key="1">
    <citation type="submission" date="2020-12" db="EMBL/GenBank/DDBJ databases">
        <title>strain FJAT-54423T represents a novel species of the genus Brevibacillus.</title>
        <authorList>
            <person name="Tang R."/>
        </authorList>
    </citation>
    <scope>NUCLEOTIDE SEQUENCE [LARGE SCALE GENOMIC DNA]</scope>
    <source>
        <strain evidence="2 4">FJAT-54423</strain>
    </source>
</reference>
<organism evidence="2 4">
    <name type="scientific">Brevibacillus composti</name>
    <dbReference type="NCBI Taxonomy" id="2796470"/>
    <lineage>
        <taxon>Bacteria</taxon>
        <taxon>Bacillati</taxon>
        <taxon>Bacillota</taxon>
        <taxon>Bacilli</taxon>
        <taxon>Bacillales</taxon>
        <taxon>Paenibacillaceae</taxon>
        <taxon>Brevibacillus</taxon>
    </lineage>
</organism>